<reference evidence="4 5" key="1">
    <citation type="submission" date="2007-06" db="EMBL/GenBank/DDBJ databases">
        <authorList>
            <person name="Shimkets L."/>
            <person name="Ferriera S."/>
            <person name="Johnson J."/>
            <person name="Kravitz S."/>
            <person name="Beeson K."/>
            <person name="Sutton G."/>
            <person name="Rogers Y.-H."/>
            <person name="Friedman R."/>
            <person name="Frazier M."/>
            <person name="Venter J.C."/>
        </authorList>
    </citation>
    <scope>NUCLEOTIDE SEQUENCE [LARGE SCALE GENOMIC DNA]</scope>
    <source>
        <strain evidence="4 5">SIR-1</strain>
    </source>
</reference>
<keyword evidence="5" id="KW-1185">Reference proteome</keyword>
<feature type="compositionally biased region" description="Acidic residues" evidence="1">
    <location>
        <begin position="27"/>
        <end position="52"/>
    </location>
</feature>
<dbReference type="Gene3D" id="3.50.70.20">
    <property type="entry name" value="Cytochrome P460"/>
    <property type="match status" value="1"/>
</dbReference>
<accession>A6G5J9</accession>
<dbReference type="InterPro" id="IPR038142">
    <property type="entry name" value="Cytochrome_P460_sp"/>
</dbReference>
<evidence type="ECO:0000256" key="1">
    <source>
        <dbReference type="SAM" id="MobiDB-lite"/>
    </source>
</evidence>
<dbReference type="CDD" id="cd20716">
    <property type="entry name" value="cyt_P460_fam"/>
    <property type="match status" value="1"/>
</dbReference>
<evidence type="ECO:0000313" key="4">
    <source>
        <dbReference type="EMBL" id="EDM78780.1"/>
    </source>
</evidence>
<gene>
    <name evidence="4" type="ORF">PPSIR1_32317</name>
</gene>
<dbReference type="Proteomes" id="UP000005801">
    <property type="component" value="Unassembled WGS sequence"/>
</dbReference>
<evidence type="ECO:0000313" key="5">
    <source>
        <dbReference type="Proteomes" id="UP000005801"/>
    </source>
</evidence>
<keyword evidence="2" id="KW-0732">Signal</keyword>
<comment type="caution">
    <text evidence="4">The sequence shown here is derived from an EMBL/GenBank/DDBJ whole genome shotgun (WGS) entry which is preliminary data.</text>
</comment>
<evidence type="ECO:0000259" key="3">
    <source>
        <dbReference type="Pfam" id="PF16694"/>
    </source>
</evidence>
<evidence type="ECO:0000256" key="2">
    <source>
        <dbReference type="SAM" id="SignalP"/>
    </source>
</evidence>
<sequence>MTIKFQIPLTMTFLASMLVVAPGCPSDDGEGEEEVGETAGDDQSDTETEGGVEVDEEAVLAEIAGYQDNFTLINAAPFESGAHAGGGIMVNVYVNSANAAQYKSINPDDPEGTATTFPEGTIVVKEHLDDMGNPNGGTAMYKAPAGYNSDNNDWWFGMGDLLGSNLEASGPDLMGCIGCHSPLTDTDYLVGIPADQQTP</sequence>
<name>A6G5J9_9BACT</name>
<dbReference type="AlphaFoldDB" id="A6G5J9"/>
<dbReference type="InterPro" id="IPR032033">
    <property type="entry name" value="Cytochrome_P460"/>
</dbReference>
<dbReference type="Pfam" id="PF16694">
    <property type="entry name" value="Cytochrome_P460"/>
    <property type="match status" value="1"/>
</dbReference>
<proteinExistence type="predicted"/>
<feature type="region of interest" description="Disordered" evidence="1">
    <location>
        <begin position="24"/>
        <end position="52"/>
    </location>
</feature>
<dbReference type="EMBL" id="ABCS01000026">
    <property type="protein sequence ID" value="EDM78780.1"/>
    <property type="molecule type" value="Genomic_DNA"/>
</dbReference>
<feature type="chain" id="PRO_5002697420" description="Cytochrome P460 domain-containing protein" evidence="2">
    <location>
        <begin position="22"/>
        <end position="199"/>
    </location>
</feature>
<organism evidence="4 5">
    <name type="scientific">Plesiocystis pacifica SIR-1</name>
    <dbReference type="NCBI Taxonomy" id="391625"/>
    <lineage>
        <taxon>Bacteria</taxon>
        <taxon>Pseudomonadati</taxon>
        <taxon>Myxococcota</taxon>
        <taxon>Polyangia</taxon>
        <taxon>Nannocystales</taxon>
        <taxon>Nannocystaceae</taxon>
        <taxon>Plesiocystis</taxon>
    </lineage>
</organism>
<feature type="signal peptide" evidence="2">
    <location>
        <begin position="1"/>
        <end position="21"/>
    </location>
</feature>
<feature type="domain" description="Cytochrome P460" evidence="3">
    <location>
        <begin position="83"/>
        <end position="189"/>
    </location>
</feature>
<protein>
    <recommendedName>
        <fullName evidence="3">Cytochrome P460 domain-containing protein</fullName>
    </recommendedName>
</protein>